<dbReference type="RefSeq" id="WP_201247237.1">
    <property type="nucleotide sequence ID" value="NZ_NHSF01000100.1"/>
</dbReference>
<dbReference type="Gene3D" id="1.10.3210.10">
    <property type="entry name" value="Hypothetical protein af1432"/>
    <property type="match status" value="1"/>
</dbReference>
<comment type="caution">
    <text evidence="1">The sequence shown here is derived from an EMBL/GenBank/DDBJ whole genome shotgun (WGS) entry which is preliminary data.</text>
</comment>
<organism evidence="1 2">
    <name type="scientific">Halochromatium salexigens</name>
    <name type="common">Chromatium salexigens</name>
    <dbReference type="NCBI Taxonomy" id="49447"/>
    <lineage>
        <taxon>Bacteria</taxon>
        <taxon>Pseudomonadati</taxon>
        <taxon>Pseudomonadota</taxon>
        <taxon>Gammaproteobacteria</taxon>
        <taxon>Chromatiales</taxon>
        <taxon>Chromatiaceae</taxon>
        <taxon>Halochromatium</taxon>
    </lineage>
</organism>
<name>A0AAJ0UIY8_HALSE</name>
<proteinExistence type="predicted"/>
<reference evidence="1" key="1">
    <citation type="submission" date="2017-05" db="EMBL/GenBank/DDBJ databases">
        <authorList>
            <person name="Imhoff J.F."/>
            <person name="Rahn T."/>
            <person name="Kuenzel S."/>
            <person name="Neulinger S.C."/>
        </authorList>
    </citation>
    <scope>NUCLEOTIDE SEQUENCE</scope>
    <source>
        <strain evidence="1">DSM 4395</strain>
    </source>
</reference>
<dbReference type="Proteomes" id="UP001296967">
    <property type="component" value="Unassembled WGS sequence"/>
</dbReference>
<keyword evidence="2" id="KW-1185">Reference proteome</keyword>
<reference evidence="1" key="2">
    <citation type="journal article" date="2020" name="Microorganisms">
        <title>Osmotic Adaptation and Compatible Solute Biosynthesis of Phototrophic Bacteria as Revealed from Genome Analyses.</title>
        <authorList>
            <person name="Imhoff J.F."/>
            <person name="Rahn T."/>
            <person name="Kunzel S."/>
            <person name="Keller A."/>
            <person name="Neulinger S.C."/>
        </authorList>
    </citation>
    <scope>NUCLEOTIDE SEQUENCE</scope>
    <source>
        <strain evidence="1">DSM 4395</strain>
    </source>
</reference>
<accession>A0AAJ0UIY8</accession>
<evidence type="ECO:0000313" key="2">
    <source>
        <dbReference type="Proteomes" id="UP001296967"/>
    </source>
</evidence>
<dbReference type="EMBL" id="NHSF01000100">
    <property type="protein sequence ID" value="MBK5932388.1"/>
    <property type="molecule type" value="Genomic_DNA"/>
</dbReference>
<evidence type="ECO:0008006" key="3">
    <source>
        <dbReference type="Google" id="ProtNLM"/>
    </source>
</evidence>
<evidence type="ECO:0000313" key="1">
    <source>
        <dbReference type="EMBL" id="MBK5932388.1"/>
    </source>
</evidence>
<gene>
    <name evidence="1" type="ORF">CCR82_18115</name>
</gene>
<dbReference type="AlphaFoldDB" id="A0AAJ0UIY8"/>
<protein>
    <recommendedName>
        <fullName evidence="3">Metal-dependent phosphohydrolase</fullName>
    </recommendedName>
</protein>
<dbReference type="SUPFAM" id="SSF109604">
    <property type="entry name" value="HD-domain/PDEase-like"/>
    <property type="match status" value="1"/>
</dbReference>
<sequence length="204" mass="22463">MTDIHPVHIHTYSGIAFDLRDPQPAMVRLDDIVHSLSLMNRFNGAALFPYSVAQHSLHVAELVPAELRLEGLLHDAAEAYIGDMVSPLKQVMPEYKAVEARISAVVAEVFGLFYPEPAAVKQADLAVLAAEREQVLGPSYGPWFKDFPEPAPITIKPRAWLEVKASFGQALQTEITKRRAATDPCRPDAAAESLGDLRLQEVRA</sequence>